<evidence type="ECO:0000259" key="2">
    <source>
        <dbReference type="PROSITE" id="PS50908"/>
    </source>
</evidence>
<sequence>MEDVIEEEMMALEAIFYDSYSKINDNSFRIRIDSDVEEDAPPAFFLEFQLPKGYPDEIPKFDLSNINNSKYPEAVKAAILEGLHEQAEEQKGESMCYNLVDWLKEKLPHFYRLKPVVTTQESDHSDSEHHQAVGGGKKGALGKDKMTKAQKRRHFDKYGAGAEKPRGWDWVPILSHLGQVPHIPSA</sequence>
<gene>
    <name evidence="4" type="primary">LOC112282019</name>
    <name evidence="3" type="ORF">PHYPA_007494</name>
</gene>
<dbReference type="Gramene" id="Pp3c5_10450V3.3">
    <property type="protein sequence ID" value="Pp3c5_10450V3.3"/>
    <property type="gene ID" value="Pp3c5_10450"/>
</dbReference>
<dbReference type="EnsemblPlants" id="Pp3c5_10450V3.3">
    <property type="protein sequence ID" value="Pp3c5_10450V3.3"/>
    <property type="gene ID" value="Pp3c5_10450"/>
</dbReference>
<dbReference type="PaxDb" id="3218-PP1S263_11V6.1"/>
<dbReference type="STRING" id="3218.A0A2K1KJ71"/>
<reference evidence="3 5" key="1">
    <citation type="journal article" date="2008" name="Science">
        <title>The Physcomitrella genome reveals evolutionary insights into the conquest of land by plants.</title>
        <authorList>
            <person name="Rensing S."/>
            <person name="Lang D."/>
            <person name="Zimmer A."/>
            <person name="Terry A."/>
            <person name="Salamov A."/>
            <person name="Shapiro H."/>
            <person name="Nishiyama T."/>
            <person name="Perroud P.-F."/>
            <person name="Lindquist E."/>
            <person name="Kamisugi Y."/>
            <person name="Tanahashi T."/>
            <person name="Sakakibara K."/>
            <person name="Fujita T."/>
            <person name="Oishi K."/>
            <person name="Shin-I T."/>
            <person name="Kuroki Y."/>
            <person name="Toyoda A."/>
            <person name="Suzuki Y."/>
            <person name="Hashimoto A."/>
            <person name="Yamaguchi K."/>
            <person name="Sugano A."/>
            <person name="Kohara Y."/>
            <person name="Fujiyama A."/>
            <person name="Anterola A."/>
            <person name="Aoki S."/>
            <person name="Ashton N."/>
            <person name="Barbazuk W.B."/>
            <person name="Barker E."/>
            <person name="Bennetzen J."/>
            <person name="Bezanilla M."/>
            <person name="Blankenship R."/>
            <person name="Cho S.H."/>
            <person name="Dutcher S."/>
            <person name="Estelle M."/>
            <person name="Fawcett J.A."/>
            <person name="Gundlach H."/>
            <person name="Hanada K."/>
            <person name="Heyl A."/>
            <person name="Hicks K.A."/>
            <person name="Hugh J."/>
            <person name="Lohr M."/>
            <person name="Mayer K."/>
            <person name="Melkozernov A."/>
            <person name="Murata T."/>
            <person name="Nelson D."/>
            <person name="Pils B."/>
            <person name="Prigge M."/>
            <person name="Reiss B."/>
            <person name="Renner T."/>
            <person name="Rombauts S."/>
            <person name="Rushton P."/>
            <person name="Sanderfoot A."/>
            <person name="Schween G."/>
            <person name="Shiu S.-H."/>
            <person name="Stueber K."/>
            <person name="Theodoulou F.L."/>
            <person name="Tu H."/>
            <person name="Van de Peer Y."/>
            <person name="Verrier P.J."/>
            <person name="Waters E."/>
            <person name="Wood A."/>
            <person name="Yang L."/>
            <person name="Cove D."/>
            <person name="Cuming A."/>
            <person name="Hasebe M."/>
            <person name="Lucas S."/>
            <person name="Mishler D.B."/>
            <person name="Reski R."/>
            <person name="Grigoriev I."/>
            <person name="Quatrano R.S."/>
            <person name="Boore J.L."/>
        </authorList>
    </citation>
    <scope>NUCLEOTIDE SEQUENCE [LARGE SCALE GENOMIC DNA]</scope>
    <source>
        <strain evidence="4 5">cv. Gransden 2004</strain>
    </source>
</reference>
<keyword evidence="5" id="KW-1185">Reference proteome</keyword>
<evidence type="ECO:0000313" key="4">
    <source>
        <dbReference type="EnsemblPlants" id="Pp3c5_10450V3.1"/>
    </source>
</evidence>
<dbReference type="OrthoDB" id="10045773at2759"/>
<name>A0A2K1KJ71_PHYPA</name>
<protein>
    <recommendedName>
        <fullName evidence="2">RWD domain-containing protein</fullName>
    </recommendedName>
</protein>
<dbReference type="InterPro" id="IPR016135">
    <property type="entry name" value="UBQ-conjugating_enzyme/RWD"/>
</dbReference>
<dbReference type="SMART" id="SM00591">
    <property type="entry name" value="RWD"/>
    <property type="match status" value="1"/>
</dbReference>
<dbReference type="GeneID" id="112282019"/>
<dbReference type="KEGG" id="ppp:112282019"/>
<organism evidence="3">
    <name type="scientific">Physcomitrium patens</name>
    <name type="common">Spreading-leaved earth moss</name>
    <name type="synonym">Physcomitrella patens</name>
    <dbReference type="NCBI Taxonomy" id="3218"/>
    <lineage>
        <taxon>Eukaryota</taxon>
        <taxon>Viridiplantae</taxon>
        <taxon>Streptophyta</taxon>
        <taxon>Embryophyta</taxon>
        <taxon>Bryophyta</taxon>
        <taxon>Bryophytina</taxon>
        <taxon>Bryopsida</taxon>
        <taxon>Funariidae</taxon>
        <taxon>Funariales</taxon>
        <taxon>Funariaceae</taxon>
        <taxon>Physcomitrium</taxon>
    </lineage>
</organism>
<dbReference type="EnsemblPlants" id="Pp3c5_10450V3.2">
    <property type="protein sequence ID" value="Pp3c5_10450V3.2"/>
    <property type="gene ID" value="Pp3c5_10450"/>
</dbReference>
<feature type="region of interest" description="Disordered" evidence="1">
    <location>
        <begin position="119"/>
        <end position="160"/>
    </location>
</feature>
<accession>A0A2K1KJ71</accession>
<dbReference type="InterPro" id="IPR006575">
    <property type="entry name" value="RWD_dom"/>
</dbReference>
<dbReference type="Gramene" id="Pp3c5_10450V3.2">
    <property type="protein sequence ID" value="Pp3c5_10450V3.2"/>
    <property type="gene ID" value="Pp3c5_10450"/>
</dbReference>
<dbReference type="SUPFAM" id="SSF54495">
    <property type="entry name" value="UBC-like"/>
    <property type="match status" value="1"/>
</dbReference>
<dbReference type="RefSeq" id="XP_024374894.1">
    <property type="nucleotide sequence ID" value="XM_024519126.2"/>
</dbReference>
<proteinExistence type="predicted"/>
<dbReference type="Pfam" id="PF05773">
    <property type="entry name" value="RWD"/>
    <property type="match status" value="1"/>
</dbReference>
<dbReference type="EnsemblPlants" id="Pp3c5_10450V3.1">
    <property type="protein sequence ID" value="Pp3c5_10450V3.1"/>
    <property type="gene ID" value="Pp3c5_10450"/>
</dbReference>
<feature type="compositionally biased region" description="Basic and acidic residues" evidence="1">
    <location>
        <begin position="121"/>
        <end position="131"/>
    </location>
</feature>
<dbReference type="AlphaFoldDB" id="A0A2K1KJ71"/>
<dbReference type="InterPro" id="IPR042770">
    <property type="entry name" value="RWDD4"/>
</dbReference>
<reference evidence="4" key="3">
    <citation type="submission" date="2020-12" db="UniProtKB">
        <authorList>
            <consortium name="EnsemblPlants"/>
        </authorList>
    </citation>
    <scope>IDENTIFICATION</scope>
</reference>
<dbReference type="EMBL" id="ABEU02000005">
    <property type="protein sequence ID" value="PNR53819.1"/>
    <property type="molecule type" value="Genomic_DNA"/>
</dbReference>
<evidence type="ECO:0000313" key="3">
    <source>
        <dbReference type="EMBL" id="PNR53819.1"/>
    </source>
</evidence>
<dbReference type="PANTHER" id="PTHR21275:SF1">
    <property type="entry name" value="RWD DOMAIN-CONTAINING PROTEIN 4"/>
    <property type="match status" value="1"/>
</dbReference>
<reference evidence="3 5" key="2">
    <citation type="journal article" date="2018" name="Plant J.">
        <title>The Physcomitrella patens chromosome-scale assembly reveals moss genome structure and evolution.</title>
        <authorList>
            <person name="Lang D."/>
            <person name="Ullrich K.K."/>
            <person name="Murat F."/>
            <person name="Fuchs J."/>
            <person name="Jenkins J."/>
            <person name="Haas F.B."/>
            <person name="Piednoel M."/>
            <person name="Gundlach H."/>
            <person name="Van Bel M."/>
            <person name="Meyberg R."/>
            <person name="Vives C."/>
            <person name="Morata J."/>
            <person name="Symeonidi A."/>
            <person name="Hiss M."/>
            <person name="Muchero W."/>
            <person name="Kamisugi Y."/>
            <person name="Saleh O."/>
            <person name="Blanc G."/>
            <person name="Decker E.L."/>
            <person name="van Gessel N."/>
            <person name="Grimwood J."/>
            <person name="Hayes R.D."/>
            <person name="Graham S.W."/>
            <person name="Gunter L.E."/>
            <person name="McDaniel S.F."/>
            <person name="Hoernstein S.N.W."/>
            <person name="Larsson A."/>
            <person name="Li F.W."/>
            <person name="Perroud P.F."/>
            <person name="Phillips J."/>
            <person name="Ranjan P."/>
            <person name="Rokshar D.S."/>
            <person name="Rothfels C.J."/>
            <person name="Schneider L."/>
            <person name="Shu S."/>
            <person name="Stevenson D.W."/>
            <person name="Thummler F."/>
            <person name="Tillich M."/>
            <person name="Villarreal Aguilar J.C."/>
            <person name="Widiez T."/>
            <person name="Wong G.K."/>
            <person name="Wymore A."/>
            <person name="Zhang Y."/>
            <person name="Zimmer A.D."/>
            <person name="Quatrano R.S."/>
            <person name="Mayer K.F.X."/>
            <person name="Goodstein D."/>
            <person name="Casacuberta J.M."/>
            <person name="Vandepoele K."/>
            <person name="Reski R."/>
            <person name="Cuming A.C."/>
            <person name="Tuskan G.A."/>
            <person name="Maumus F."/>
            <person name="Salse J."/>
            <person name="Schmutz J."/>
            <person name="Rensing S.A."/>
        </authorList>
    </citation>
    <scope>NUCLEOTIDE SEQUENCE [LARGE SCALE GENOMIC DNA]</scope>
    <source>
        <strain evidence="4 5">cv. Gransden 2004</strain>
    </source>
</reference>
<feature type="domain" description="RWD" evidence="2">
    <location>
        <begin position="7"/>
        <end position="110"/>
    </location>
</feature>
<evidence type="ECO:0000313" key="5">
    <source>
        <dbReference type="Proteomes" id="UP000006727"/>
    </source>
</evidence>
<dbReference type="OMA" id="CGMTYTL"/>
<dbReference type="Gramene" id="Pp3c5_10450V3.1">
    <property type="protein sequence ID" value="Pp3c5_10450V3.1"/>
    <property type="gene ID" value="Pp3c5_10450"/>
</dbReference>
<dbReference type="PROSITE" id="PS50908">
    <property type="entry name" value="RWD"/>
    <property type="match status" value="1"/>
</dbReference>
<dbReference type="Proteomes" id="UP000006727">
    <property type="component" value="Chromosome 5"/>
</dbReference>
<evidence type="ECO:0000256" key="1">
    <source>
        <dbReference type="SAM" id="MobiDB-lite"/>
    </source>
</evidence>
<dbReference type="PANTHER" id="PTHR21275">
    <property type="entry name" value="RWD DOMAIN-CONTAINING PROTEIN 4"/>
    <property type="match status" value="1"/>
</dbReference>
<dbReference type="Gene3D" id="3.10.110.10">
    <property type="entry name" value="Ubiquitin Conjugating Enzyme"/>
    <property type="match status" value="1"/>
</dbReference>